<dbReference type="EMBL" id="QXHD01000004">
    <property type="protein sequence ID" value="NEZ57046.1"/>
    <property type="molecule type" value="Genomic_DNA"/>
</dbReference>
<dbReference type="GO" id="GO:0016020">
    <property type="term" value="C:membrane"/>
    <property type="evidence" value="ECO:0007669"/>
    <property type="project" value="UniProtKB-SubCell"/>
</dbReference>
<comment type="caution">
    <text evidence="8">The sequence shown here is derived from an EMBL/GenBank/DDBJ whole genome shotgun (WGS) entry which is preliminary data.</text>
</comment>
<sequence length="477" mass="53260">MVLQTTPASEPPSEEVEKKKSPGRALLEKILEKVEFTYVFISFFFFTDAVTMVLLSGGASEGDGFSYDSINYIPVHLFYVIHNCLTLFFVACRYKRTLYILLSNPVLIAASTVVGLSFFWSFAPDDSLSAGIFATCNMLFAVYLAGRYTLKQQITILSYVLLSISILNFVFVYALPQYGIMGPPVHPGAWRGVFTHKNGAGKMMVLACGVMYTMFNEVKDKRLKWLYIIGLFLSLQMINKTGSGGALLNSVFILTIVTVLQVFKTETRKLLLSLIFLISGAIFVSVAYVPLMTFALGLIGKDATLTGRTDIWEYIYTMIGHRPALGYGVGGFWHGTAGPSLYIWQRAGWRVPDAHQGFLDMTLQIGLIGTTLVSLVLWQTLLRGLARTRLFKTWVSSWPAAYTLYIVLINLAESSLLAPNSIFWILICSMSFTTSFEAKYLNDFDRFSLGNNNNIMGDKIMDKIKPSKNVQTTQTNI</sequence>
<keyword evidence="3 6" id="KW-1133">Transmembrane helix</keyword>
<reference evidence="8 9" key="1">
    <citation type="journal article" date="2020" name="Microb. Ecol.">
        <title>Ecogenomics of the Marine Benthic Filamentous Cyanobacterium Adonisia.</title>
        <authorList>
            <person name="Walter J.M."/>
            <person name="Coutinho F.H."/>
            <person name="Leomil L."/>
            <person name="Hargreaves P.I."/>
            <person name="Campeao M.E."/>
            <person name="Vieira V.V."/>
            <person name="Silva B.S."/>
            <person name="Fistarol G.O."/>
            <person name="Salomon P.S."/>
            <person name="Sawabe T."/>
            <person name="Mino S."/>
            <person name="Hosokawa M."/>
            <person name="Miyashita H."/>
            <person name="Maruyama F."/>
            <person name="van Verk M.C."/>
            <person name="Dutilh B.E."/>
            <person name="Thompson C.C."/>
            <person name="Thompson F.L."/>
        </authorList>
    </citation>
    <scope>NUCLEOTIDE SEQUENCE [LARGE SCALE GENOMIC DNA]</scope>
    <source>
        <strain evidence="8 9">CCMR0081</strain>
    </source>
</reference>
<feature type="transmembrane region" description="Helical" evidence="6">
    <location>
        <begin position="361"/>
        <end position="378"/>
    </location>
</feature>
<feature type="transmembrane region" description="Helical" evidence="6">
    <location>
        <begin position="70"/>
        <end position="91"/>
    </location>
</feature>
<feature type="transmembrane region" description="Helical" evidence="6">
    <location>
        <begin position="128"/>
        <end position="145"/>
    </location>
</feature>
<feature type="domain" description="O-antigen ligase-related" evidence="7">
    <location>
        <begin position="230"/>
        <end position="372"/>
    </location>
</feature>
<name>A0A6M0RLH9_9CYAN</name>
<evidence type="ECO:0000259" key="7">
    <source>
        <dbReference type="Pfam" id="PF04932"/>
    </source>
</evidence>
<feature type="transmembrane region" description="Helical" evidence="6">
    <location>
        <begin position="157"/>
        <end position="179"/>
    </location>
</feature>
<accession>A0A6M0RLH9</accession>
<dbReference type="RefSeq" id="WP_163670715.1">
    <property type="nucleotide sequence ID" value="NZ_QXHD01000004.1"/>
</dbReference>
<evidence type="ECO:0000256" key="6">
    <source>
        <dbReference type="SAM" id="Phobius"/>
    </source>
</evidence>
<evidence type="ECO:0000256" key="4">
    <source>
        <dbReference type="ARBA" id="ARBA00023136"/>
    </source>
</evidence>
<dbReference type="GO" id="GO:0016874">
    <property type="term" value="F:ligase activity"/>
    <property type="evidence" value="ECO:0007669"/>
    <property type="project" value="UniProtKB-KW"/>
</dbReference>
<keyword evidence="4 6" id="KW-0472">Membrane</keyword>
<evidence type="ECO:0000313" key="9">
    <source>
        <dbReference type="Proteomes" id="UP000481033"/>
    </source>
</evidence>
<keyword evidence="2 6" id="KW-0812">Transmembrane</keyword>
<feature type="transmembrane region" description="Helical" evidence="6">
    <location>
        <begin position="36"/>
        <end position="58"/>
    </location>
</feature>
<keyword evidence="8" id="KW-0436">Ligase</keyword>
<evidence type="ECO:0000256" key="1">
    <source>
        <dbReference type="ARBA" id="ARBA00004141"/>
    </source>
</evidence>
<dbReference type="InterPro" id="IPR007016">
    <property type="entry name" value="O-antigen_ligase-rel_domated"/>
</dbReference>
<dbReference type="Pfam" id="PF04932">
    <property type="entry name" value="Wzy_C"/>
    <property type="match status" value="1"/>
</dbReference>
<feature type="transmembrane region" description="Helical" evidence="6">
    <location>
        <begin position="421"/>
        <end position="441"/>
    </location>
</feature>
<dbReference type="AlphaFoldDB" id="A0A6M0RLH9"/>
<keyword evidence="9" id="KW-1185">Reference proteome</keyword>
<feature type="transmembrane region" description="Helical" evidence="6">
    <location>
        <begin position="390"/>
        <end position="409"/>
    </location>
</feature>
<gene>
    <name evidence="8" type="ORF">DXZ20_15440</name>
</gene>
<feature type="region of interest" description="Disordered" evidence="5">
    <location>
        <begin position="1"/>
        <end position="20"/>
    </location>
</feature>
<dbReference type="PANTHER" id="PTHR37422:SF17">
    <property type="entry name" value="O-ANTIGEN LIGASE"/>
    <property type="match status" value="1"/>
</dbReference>
<dbReference type="InterPro" id="IPR051533">
    <property type="entry name" value="WaaL-like"/>
</dbReference>
<dbReference type="Proteomes" id="UP000481033">
    <property type="component" value="Unassembled WGS sequence"/>
</dbReference>
<evidence type="ECO:0000256" key="3">
    <source>
        <dbReference type="ARBA" id="ARBA00022989"/>
    </source>
</evidence>
<evidence type="ECO:0000256" key="2">
    <source>
        <dbReference type="ARBA" id="ARBA00022692"/>
    </source>
</evidence>
<feature type="transmembrane region" description="Helical" evidence="6">
    <location>
        <begin position="244"/>
        <end position="263"/>
    </location>
</feature>
<organism evidence="8 9">
    <name type="scientific">Adonisia turfae CCMR0081</name>
    <dbReference type="NCBI Taxonomy" id="2292702"/>
    <lineage>
        <taxon>Bacteria</taxon>
        <taxon>Bacillati</taxon>
        <taxon>Cyanobacteriota</taxon>
        <taxon>Adonisia</taxon>
        <taxon>Adonisia turfae</taxon>
    </lineage>
</organism>
<feature type="transmembrane region" description="Helical" evidence="6">
    <location>
        <begin position="98"/>
        <end position="122"/>
    </location>
</feature>
<evidence type="ECO:0000313" key="8">
    <source>
        <dbReference type="EMBL" id="NEZ57046.1"/>
    </source>
</evidence>
<evidence type="ECO:0000256" key="5">
    <source>
        <dbReference type="SAM" id="MobiDB-lite"/>
    </source>
</evidence>
<proteinExistence type="predicted"/>
<comment type="subcellular location">
    <subcellularLocation>
        <location evidence="1">Membrane</location>
        <topology evidence="1">Multi-pass membrane protein</topology>
    </subcellularLocation>
</comment>
<dbReference type="PANTHER" id="PTHR37422">
    <property type="entry name" value="TEICHURONIC ACID BIOSYNTHESIS PROTEIN TUAE"/>
    <property type="match status" value="1"/>
</dbReference>
<feature type="transmembrane region" description="Helical" evidence="6">
    <location>
        <begin position="270"/>
        <end position="291"/>
    </location>
</feature>
<protein>
    <submittedName>
        <fullName evidence="8">O-antigen ligase family protein</fullName>
    </submittedName>
</protein>